<gene>
    <name evidence="2" type="ORF">GX950_00405</name>
</gene>
<dbReference type="InterPro" id="IPR002798">
    <property type="entry name" value="SpoIIM-like"/>
</dbReference>
<feature type="transmembrane region" description="Helical" evidence="1">
    <location>
        <begin position="83"/>
        <end position="107"/>
    </location>
</feature>
<feature type="transmembrane region" description="Helical" evidence="1">
    <location>
        <begin position="18"/>
        <end position="38"/>
    </location>
</feature>
<feature type="transmembrane region" description="Helical" evidence="1">
    <location>
        <begin position="44"/>
        <end position="62"/>
    </location>
</feature>
<accession>A0A7K4BYI1</accession>
<comment type="caution">
    <text evidence="2">The sequence shown here is derived from an EMBL/GenBank/DDBJ whole genome shotgun (WGS) entry which is preliminary data.</text>
</comment>
<reference evidence="2 3" key="1">
    <citation type="journal article" date="2020" name="Biotechnol. Biofuels">
        <title>New insights from the biogas microbiome by comprehensive genome-resolved metagenomics of nearly 1600 species originating from multiple anaerobic digesters.</title>
        <authorList>
            <person name="Campanaro S."/>
            <person name="Treu L."/>
            <person name="Rodriguez-R L.M."/>
            <person name="Kovalovszki A."/>
            <person name="Ziels R.M."/>
            <person name="Maus I."/>
            <person name="Zhu X."/>
            <person name="Kougias P.G."/>
            <person name="Basile A."/>
            <person name="Luo G."/>
            <person name="Schluter A."/>
            <person name="Konstantinidis K.T."/>
            <person name="Angelidaki I."/>
        </authorList>
    </citation>
    <scope>NUCLEOTIDE SEQUENCE [LARGE SCALE GENOMIC DNA]</scope>
    <source>
        <strain evidence="2">AS22ysBPME_79</strain>
    </source>
</reference>
<evidence type="ECO:0000256" key="1">
    <source>
        <dbReference type="SAM" id="Phobius"/>
    </source>
</evidence>
<feature type="transmembrane region" description="Helical" evidence="1">
    <location>
        <begin position="175"/>
        <end position="196"/>
    </location>
</feature>
<keyword evidence="1" id="KW-0812">Transmembrane</keyword>
<dbReference type="Proteomes" id="UP000526302">
    <property type="component" value="Unassembled WGS sequence"/>
</dbReference>
<evidence type="ECO:0000313" key="3">
    <source>
        <dbReference type="Proteomes" id="UP000526302"/>
    </source>
</evidence>
<organism evidence="2 3">
    <name type="scientific">Candidatus Iainarchaeum sp</name>
    <dbReference type="NCBI Taxonomy" id="3101447"/>
    <lineage>
        <taxon>Archaea</taxon>
        <taxon>Candidatus Iainarchaeota</taxon>
        <taxon>Candidatus Iainarchaeia</taxon>
        <taxon>Candidatus Iainarchaeales</taxon>
        <taxon>Candidatus Iainarchaeaceae</taxon>
        <taxon>Candidatus Iainarchaeum</taxon>
    </lineage>
</organism>
<protein>
    <submittedName>
        <fullName evidence="2">Stage II sporulation protein M</fullName>
    </submittedName>
</protein>
<feature type="transmembrane region" description="Helical" evidence="1">
    <location>
        <begin position="233"/>
        <end position="251"/>
    </location>
</feature>
<evidence type="ECO:0000313" key="2">
    <source>
        <dbReference type="EMBL" id="NMA44262.1"/>
    </source>
</evidence>
<dbReference type="AlphaFoldDB" id="A0A7K4BYI1"/>
<dbReference type="EMBL" id="JAAZKV010000003">
    <property type="protein sequence ID" value="NMA44262.1"/>
    <property type="molecule type" value="Genomic_DNA"/>
</dbReference>
<keyword evidence="1" id="KW-0472">Membrane</keyword>
<proteinExistence type="predicted"/>
<sequence length="326" mass="35702">MVLESIIGENRIRKNPSIIFFVTFAISLASIIIADLIFPKHGSVLSIAFITIGLVPVVYNILSTEHSEGVIERKHAVTFFARHFKLLSLYVWIFIGIIFAFAIAYSFSPVKERALWFEEQNKAFCGISGADTCTDGLPNSISGRAIAGAFSACQDPKTSNVTDCTIFILQNNAGVLIFILILSIFYGVGAIFIIAWNASILGVFFGEMFLVGEHIKSFGFLQGMLIGHGPPELLAYVFGALAGAILSASIAKGDFFKHGARDIAKDILFLVILAFFSVFYGALVEAVGIMGLSELYYLLGFIYVLFIILAVFFYGKKQGKSVKQMF</sequence>
<keyword evidence="1" id="KW-1133">Transmembrane helix</keyword>
<feature type="transmembrane region" description="Helical" evidence="1">
    <location>
        <begin position="295"/>
        <end position="315"/>
    </location>
</feature>
<name>A0A7K4BYI1_9ARCH</name>
<feature type="transmembrane region" description="Helical" evidence="1">
    <location>
        <begin position="263"/>
        <end position="283"/>
    </location>
</feature>
<dbReference type="Pfam" id="PF01944">
    <property type="entry name" value="SpoIIM"/>
    <property type="match status" value="1"/>
</dbReference>